<dbReference type="InterPro" id="IPR000801">
    <property type="entry name" value="Esterase-like"/>
</dbReference>
<dbReference type="Gene3D" id="3.40.50.1820">
    <property type="entry name" value="alpha/beta hydrolase"/>
    <property type="match status" value="1"/>
</dbReference>
<dbReference type="RefSeq" id="WP_113962187.1">
    <property type="nucleotide sequence ID" value="NZ_QNRR01000020.1"/>
</dbReference>
<keyword evidence="2" id="KW-0732">Signal</keyword>
<accession>A0A366H3I5</accession>
<name>A0A366H3I5_9BACT</name>
<dbReference type="OrthoDB" id="9803578at2"/>
<dbReference type="PANTHER" id="PTHR48098:SF1">
    <property type="entry name" value="DIACYLGLYCEROL ACYLTRANSFERASE_MYCOLYLTRANSFERASE AG85A"/>
    <property type="match status" value="1"/>
</dbReference>
<feature type="signal peptide" evidence="2">
    <location>
        <begin position="1"/>
        <end position="22"/>
    </location>
</feature>
<evidence type="ECO:0000256" key="1">
    <source>
        <dbReference type="SAM" id="MobiDB-lite"/>
    </source>
</evidence>
<dbReference type="EMBL" id="QNRR01000020">
    <property type="protein sequence ID" value="RBP35635.1"/>
    <property type="molecule type" value="Genomic_DNA"/>
</dbReference>
<reference evidence="3 4" key="1">
    <citation type="submission" date="2018-06" db="EMBL/GenBank/DDBJ databases">
        <title>Genomic Encyclopedia of Type Strains, Phase IV (KMG-IV): sequencing the most valuable type-strain genomes for metagenomic binning, comparative biology and taxonomic classification.</title>
        <authorList>
            <person name="Goeker M."/>
        </authorList>
    </citation>
    <scope>NUCLEOTIDE SEQUENCE [LARGE SCALE GENOMIC DNA]</scope>
    <source>
        <strain evidence="3 4">DSM 25532</strain>
    </source>
</reference>
<dbReference type="InterPro" id="IPR050583">
    <property type="entry name" value="Mycobacterial_A85_antigen"/>
</dbReference>
<evidence type="ECO:0000313" key="3">
    <source>
        <dbReference type="EMBL" id="RBP35635.1"/>
    </source>
</evidence>
<dbReference type="Proteomes" id="UP000253426">
    <property type="component" value="Unassembled WGS sequence"/>
</dbReference>
<sequence>MRHKTITIISALLCVLQLSAFAQSPRGMRRGGPEQSGSTPVLKPNQPEAPAGFDTPRSGAARGKVIPFEYESKTAGGTFRATIYAPPGFSPGKKYPVLFLLHGASGDENNWVQAIHADAILDNLYADKRLVPMLVVMPSSISVAGRQQAAESRDAKARASMTFGEVLLNDLLPYVESKFPALTGRENRALAGLSMGAGAALSTGTANSDKFAWVGAFSGAGRRWTEPNEKLRLLWLSVGDRDSMMGAGMVAADAFFTEKNIPHVFRINAGGHEPKVWMNDLYHFAPLLFQP</sequence>
<dbReference type="PANTHER" id="PTHR48098">
    <property type="entry name" value="ENTEROCHELIN ESTERASE-RELATED"/>
    <property type="match status" value="1"/>
</dbReference>
<evidence type="ECO:0000256" key="2">
    <source>
        <dbReference type="SAM" id="SignalP"/>
    </source>
</evidence>
<proteinExistence type="predicted"/>
<feature type="region of interest" description="Disordered" evidence="1">
    <location>
        <begin position="25"/>
        <end position="60"/>
    </location>
</feature>
<organism evidence="3 4">
    <name type="scientific">Roseimicrobium gellanilyticum</name>
    <dbReference type="NCBI Taxonomy" id="748857"/>
    <lineage>
        <taxon>Bacteria</taxon>
        <taxon>Pseudomonadati</taxon>
        <taxon>Verrucomicrobiota</taxon>
        <taxon>Verrucomicrobiia</taxon>
        <taxon>Verrucomicrobiales</taxon>
        <taxon>Verrucomicrobiaceae</taxon>
        <taxon>Roseimicrobium</taxon>
    </lineage>
</organism>
<dbReference type="GO" id="GO:0016747">
    <property type="term" value="F:acyltransferase activity, transferring groups other than amino-acyl groups"/>
    <property type="evidence" value="ECO:0007669"/>
    <property type="project" value="TreeGrafter"/>
</dbReference>
<feature type="chain" id="PRO_5016677312" evidence="2">
    <location>
        <begin position="23"/>
        <end position="291"/>
    </location>
</feature>
<protein>
    <submittedName>
        <fullName evidence="3">Enterochelin esterase-like enzyme</fullName>
    </submittedName>
</protein>
<dbReference type="AlphaFoldDB" id="A0A366H3I5"/>
<evidence type="ECO:0000313" key="4">
    <source>
        <dbReference type="Proteomes" id="UP000253426"/>
    </source>
</evidence>
<keyword evidence="4" id="KW-1185">Reference proteome</keyword>
<gene>
    <name evidence="3" type="ORF">DES53_1203</name>
</gene>
<dbReference type="SUPFAM" id="SSF53474">
    <property type="entry name" value="alpha/beta-Hydrolases"/>
    <property type="match status" value="1"/>
</dbReference>
<dbReference type="InterPro" id="IPR029058">
    <property type="entry name" value="AB_hydrolase_fold"/>
</dbReference>
<comment type="caution">
    <text evidence="3">The sequence shown here is derived from an EMBL/GenBank/DDBJ whole genome shotgun (WGS) entry which is preliminary data.</text>
</comment>
<dbReference type="Pfam" id="PF00756">
    <property type="entry name" value="Esterase"/>
    <property type="match status" value="1"/>
</dbReference>